<dbReference type="RefSeq" id="WP_345664685.1">
    <property type="nucleotide sequence ID" value="NZ_BAABET010000010.1"/>
</dbReference>
<keyword evidence="3" id="KW-1185">Reference proteome</keyword>
<sequence length="56" mass="5756">MRPALTVLAVVLAVLPTAVALAAQAAPAAEALLLSEAVAWTIKSCVWLARLARSCL</sequence>
<comment type="caution">
    <text evidence="2">The sequence shown here is derived from an EMBL/GenBank/DDBJ whole genome shotgun (WGS) entry which is preliminary data.</text>
</comment>
<name>A0ABP8GT85_9ACTN</name>
<dbReference type="EMBL" id="BAABET010000010">
    <property type="protein sequence ID" value="GAA4329363.1"/>
    <property type="molecule type" value="Genomic_DNA"/>
</dbReference>
<dbReference type="Proteomes" id="UP001501115">
    <property type="component" value="Unassembled WGS sequence"/>
</dbReference>
<proteinExistence type="predicted"/>
<protein>
    <submittedName>
        <fullName evidence="2">Uncharacterized protein</fullName>
    </submittedName>
</protein>
<evidence type="ECO:0000313" key="3">
    <source>
        <dbReference type="Proteomes" id="UP001501115"/>
    </source>
</evidence>
<accession>A0ABP8GT85</accession>
<reference evidence="3" key="1">
    <citation type="journal article" date="2019" name="Int. J. Syst. Evol. Microbiol.">
        <title>The Global Catalogue of Microorganisms (GCM) 10K type strain sequencing project: providing services to taxonomists for standard genome sequencing and annotation.</title>
        <authorList>
            <consortium name="The Broad Institute Genomics Platform"/>
            <consortium name="The Broad Institute Genome Sequencing Center for Infectious Disease"/>
            <person name="Wu L."/>
            <person name="Ma J."/>
        </authorList>
    </citation>
    <scope>NUCLEOTIDE SEQUENCE [LARGE SCALE GENOMIC DNA]</scope>
    <source>
        <strain evidence="3">JCM 31290</strain>
    </source>
</reference>
<evidence type="ECO:0000313" key="2">
    <source>
        <dbReference type="EMBL" id="GAA4329363.1"/>
    </source>
</evidence>
<keyword evidence="1" id="KW-0732">Signal</keyword>
<feature type="signal peptide" evidence="1">
    <location>
        <begin position="1"/>
        <end position="22"/>
    </location>
</feature>
<feature type="chain" id="PRO_5047084472" evidence="1">
    <location>
        <begin position="23"/>
        <end position="56"/>
    </location>
</feature>
<gene>
    <name evidence="2" type="ORF">GCM10023086_58460</name>
</gene>
<organism evidence="2 3">
    <name type="scientific">Streptomyces venetus</name>
    <dbReference type="NCBI Taxonomy" id="1701086"/>
    <lineage>
        <taxon>Bacteria</taxon>
        <taxon>Bacillati</taxon>
        <taxon>Actinomycetota</taxon>
        <taxon>Actinomycetes</taxon>
        <taxon>Kitasatosporales</taxon>
        <taxon>Streptomycetaceae</taxon>
        <taxon>Streptomyces</taxon>
    </lineage>
</organism>
<evidence type="ECO:0000256" key="1">
    <source>
        <dbReference type="SAM" id="SignalP"/>
    </source>
</evidence>